<evidence type="ECO:0000313" key="1">
    <source>
        <dbReference type="EMBL" id="GAG90473.1"/>
    </source>
</evidence>
<name>X1C248_9ZZZZ</name>
<accession>X1C248</accession>
<gene>
    <name evidence="1" type="ORF">S01H4_48150</name>
</gene>
<protein>
    <submittedName>
        <fullName evidence="1">Uncharacterized protein</fullName>
    </submittedName>
</protein>
<comment type="caution">
    <text evidence="1">The sequence shown here is derived from an EMBL/GenBank/DDBJ whole genome shotgun (WGS) entry which is preliminary data.</text>
</comment>
<organism evidence="1">
    <name type="scientific">marine sediment metagenome</name>
    <dbReference type="NCBI Taxonomy" id="412755"/>
    <lineage>
        <taxon>unclassified sequences</taxon>
        <taxon>metagenomes</taxon>
        <taxon>ecological metagenomes</taxon>
    </lineage>
</organism>
<sequence>MSKTIVQPISIEEKVKEVAQEKSKELYGRVNLSGYISYLIRNDNKKALK</sequence>
<proteinExistence type="predicted"/>
<dbReference type="AlphaFoldDB" id="X1C248"/>
<dbReference type="EMBL" id="BART01027110">
    <property type="protein sequence ID" value="GAG90473.1"/>
    <property type="molecule type" value="Genomic_DNA"/>
</dbReference>
<reference evidence="1" key="1">
    <citation type="journal article" date="2014" name="Front. Microbiol.">
        <title>High frequency of phylogenetically diverse reductive dehalogenase-homologous genes in deep subseafloor sedimentary metagenomes.</title>
        <authorList>
            <person name="Kawai M."/>
            <person name="Futagami T."/>
            <person name="Toyoda A."/>
            <person name="Takaki Y."/>
            <person name="Nishi S."/>
            <person name="Hori S."/>
            <person name="Arai W."/>
            <person name="Tsubouchi T."/>
            <person name="Morono Y."/>
            <person name="Uchiyama I."/>
            <person name="Ito T."/>
            <person name="Fujiyama A."/>
            <person name="Inagaki F."/>
            <person name="Takami H."/>
        </authorList>
    </citation>
    <scope>NUCLEOTIDE SEQUENCE</scope>
    <source>
        <strain evidence="1">Expedition CK06-06</strain>
    </source>
</reference>